<evidence type="ECO:0000256" key="1">
    <source>
        <dbReference type="ARBA" id="ARBA00001070"/>
    </source>
</evidence>
<accession>A0A381VN60</accession>
<dbReference type="GO" id="GO:0004252">
    <property type="term" value="F:serine-type endopeptidase activity"/>
    <property type="evidence" value="ECO:0007669"/>
    <property type="project" value="UniProtKB-EC"/>
</dbReference>
<evidence type="ECO:0000259" key="8">
    <source>
        <dbReference type="Pfam" id="PF02897"/>
    </source>
</evidence>
<proteinExistence type="inferred from homology"/>
<gene>
    <name evidence="9" type="ORF">METZ01_LOCUS94508</name>
</gene>
<dbReference type="InterPro" id="IPR029058">
    <property type="entry name" value="AB_hydrolase_fold"/>
</dbReference>
<dbReference type="PANTHER" id="PTHR42881:SF2">
    <property type="entry name" value="PROLYL ENDOPEPTIDASE"/>
    <property type="match status" value="1"/>
</dbReference>
<dbReference type="PANTHER" id="PTHR42881">
    <property type="entry name" value="PROLYL ENDOPEPTIDASE"/>
    <property type="match status" value="1"/>
</dbReference>
<dbReference type="InterPro" id="IPR002470">
    <property type="entry name" value="Peptidase_S9A"/>
</dbReference>
<evidence type="ECO:0000256" key="2">
    <source>
        <dbReference type="ARBA" id="ARBA00005228"/>
    </source>
</evidence>
<dbReference type="PROSITE" id="PS00708">
    <property type="entry name" value="PRO_ENDOPEP_SER"/>
    <property type="match status" value="1"/>
</dbReference>
<dbReference type="EC" id="3.4.21.26" evidence="3"/>
<dbReference type="InterPro" id="IPR051167">
    <property type="entry name" value="Prolyl_oligopep/macrocyclase"/>
</dbReference>
<dbReference type="GO" id="GO:0006508">
    <property type="term" value="P:proteolysis"/>
    <property type="evidence" value="ECO:0007669"/>
    <property type="project" value="UniProtKB-KW"/>
</dbReference>
<dbReference type="InterPro" id="IPR023302">
    <property type="entry name" value="Pept_S9A_N"/>
</dbReference>
<comment type="similarity">
    <text evidence="2">Belongs to the peptidase S9A family.</text>
</comment>
<dbReference type="InterPro" id="IPR002471">
    <property type="entry name" value="Pept_S9_AS"/>
</dbReference>
<feature type="domain" description="Peptidase S9A N-terminal" evidence="8">
    <location>
        <begin position="30"/>
        <end position="431"/>
    </location>
</feature>
<dbReference type="Pfam" id="PF02897">
    <property type="entry name" value="Peptidase_S9_N"/>
    <property type="match status" value="1"/>
</dbReference>
<keyword evidence="4" id="KW-0645">Protease</keyword>
<keyword evidence="6" id="KW-0720">Serine protease</keyword>
<dbReference type="AlphaFoldDB" id="A0A381VN60"/>
<dbReference type="Pfam" id="PF00326">
    <property type="entry name" value="Peptidase_S9"/>
    <property type="match status" value="1"/>
</dbReference>
<name>A0A381VN60_9ZZZZ</name>
<dbReference type="Gene3D" id="2.130.10.120">
    <property type="entry name" value="Prolyl oligopeptidase, N-terminal domain"/>
    <property type="match status" value="1"/>
</dbReference>
<dbReference type="SUPFAM" id="SSF53474">
    <property type="entry name" value="alpha/beta-Hydrolases"/>
    <property type="match status" value="1"/>
</dbReference>
<keyword evidence="5" id="KW-0378">Hydrolase</keyword>
<dbReference type="InterPro" id="IPR001375">
    <property type="entry name" value="Peptidase_S9_cat"/>
</dbReference>
<evidence type="ECO:0000256" key="3">
    <source>
        <dbReference type="ARBA" id="ARBA00011897"/>
    </source>
</evidence>
<dbReference type="PRINTS" id="PR00862">
    <property type="entry name" value="PROLIGOPTASE"/>
</dbReference>
<sequence length="705" mass="79948">MKNSSIILIVASFLVVVLHHKAPEELRYPITEKGDTIDTYFDTTIADPYRWLEDDYSNSTKAWVSKQNAFTNSYMRKIPFRRKIEKRLTEIWNYPSQGMPFKKGDKYYFYKNDGLQSQSVLYVQDSPTSDPVVFMDPNQLSNDGTIALGGTYFSNDHKYMGYSVSIAGSDWRELHVKNLSTDELLPDHLKWVKFSGMAWRGDGFYYKRYPTPDENEELSAANELAKVYYHRLGTSQEADELIFFEPDKPKLAPSISVSDDERFMFLYRSSGTYGNMLAFKDTKLDEEEWTHIVDDLNSNCWIMDNIDGQLIAQTDRNAPFKKIVRIDPKNPQESNWETLIEGTQDQVLSSVNLVGGKFFAHFTQDVTSVWKVYDLDGNFLYDVDLPGKGIVGGFGGKKGQMITWYTFNNSVNPSTIYQYDIKQNISTVYKESEAKFDRGGFVLKQDFYPSKDGTMIPIFIAHKKGLKMDGKRPTLLYAYGGFNISIKPYFSKANSILYENDGVYAIANLRGGSEYGQNWHEAGMLHNKQNVFDDFIAAAEYLERSGITSPNYLAIRGGSNGGLLIGAVLNQRPDICKVAFPEVGVMDMLRYEKFTIGHAWAVEYGSVADKEHFTNLVGYSPLHTIQTGTNYPSVLVYTADHDDRVVPAHSFKYVAALQNEQGGSAPILVRIGQSAGHGAGKPTKKIIEEYAEKWAFMFYEMGLDI</sequence>
<protein>
    <recommendedName>
        <fullName evidence="3">prolyl oligopeptidase</fullName>
        <ecNumber evidence="3">3.4.21.26</ecNumber>
    </recommendedName>
</protein>
<dbReference type="EMBL" id="UINC01009281">
    <property type="protein sequence ID" value="SVA41654.1"/>
    <property type="molecule type" value="Genomic_DNA"/>
</dbReference>
<reference evidence="9" key="1">
    <citation type="submission" date="2018-05" db="EMBL/GenBank/DDBJ databases">
        <authorList>
            <person name="Lanie J.A."/>
            <person name="Ng W.-L."/>
            <person name="Kazmierczak K.M."/>
            <person name="Andrzejewski T.M."/>
            <person name="Davidsen T.M."/>
            <person name="Wayne K.J."/>
            <person name="Tettelin H."/>
            <person name="Glass J.I."/>
            <person name="Rusch D."/>
            <person name="Podicherti R."/>
            <person name="Tsui H.-C.T."/>
            <person name="Winkler M.E."/>
        </authorList>
    </citation>
    <scope>NUCLEOTIDE SEQUENCE</scope>
</reference>
<feature type="domain" description="Peptidase S9 prolyl oligopeptidase catalytic" evidence="7">
    <location>
        <begin position="489"/>
        <end position="701"/>
    </location>
</feature>
<dbReference type="Gene3D" id="3.40.50.1820">
    <property type="entry name" value="alpha/beta hydrolase"/>
    <property type="match status" value="1"/>
</dbReference>
<dbReference type="GO" id="GO:0005829">
    <property type="term" value="C:cytosol"/>
    <property type="evidence" value="ECO:0007669"/>
    <property type="project" value="TreeGrafter"/>
</dbReference>
<dbReference type="FunFam" id="3.40.50.1820:FF:000005">
    <property type="entry name" value="Prolyl endopeptidase"/>
    <property type="match status" value="1"/>
</dbReference>
<evidence type="ECO:0000313" key="9">
    <source>
        <dbReference type="EMBL" id="SVA41654.1"/>
    </source>
</evidence>
<dbReference type="GO" id="GO:0070012">
    <property type="term" value="F:oligopeptidase activity"/>
    <property type="evidence" value="ECO:0007669"/>
    <property type="project" value="TreeGrafter"/>
</dbReference>
<evidence type="ECO:0000256" key="4">
    <source>
        <dbReference type="ARBA" id="ARBA00022670"/>
    </source>
</evidence>
<dbReference type="SUPFAM" id="SSF50993">
    <property type="entry name" value="Peptidase/esterase 'gauge' domain"/>
    <property type="match status" value="1"/>
</dbReference>
<evidence type="ECO:0000256" key="6">
    <source>
        <dbReference type="ARBA" id="ARBA00022825"/>
    </source>
</evidence>
<evidence type="ECO:0000256" key="5">
    <source>
        <dbReference type="ARBA" id="ARBA00022801"/>
    </source>
</evidence>
<comment type="catalytic activity">
    <reaction evidence="1">
        <text>Hydrolysis of Pro-|-Xaa &gt;&gt; Ala-|-Xaa in oligopeptides.</text>
        <dbReference type="EC" id="3.4.21.26"/>
    </reaction>
</comment>
<organism evidence="9">
    <name type="scientific">marine metagenome</name>
    <dbReference type="NCBI Taxonomy" id="408172"/>
    <lineage>
        <taxon>unclassified sequences</taxon>
        <taxon>metagenomes</taxon>
        <taxon>ecological metagenomes</taxon>
    </lineage>
</organism>
<evidence type="ECO:0000259" key="7">
    <source>
        <dbReference type="Pfam" id="PF00326"/>
    </source>
</evidence>